<feature type="compositionally biased region" description="Basic and acidic residues" evidence="1">
    <location>
        <begin position="187"/>
        <end position="205"/>
    </location>
</feature>
<feature type="region of interest" description="Disordered" evidence="1">
    <location>
        <begin position="82"/>
        <end position="414"/>
    </location>
</feature>
<comment type="caution">
    <text evidence="2">The sequence shown here is derived from an EMBL/GenBank/DDBJ whole genome shotgun (WGS) entry which is preliminary data.</text>
</comment>
<dbReference type="RefSeq" id="XP_052946053.1">
    <property type="nucleotide sequence ID" value="XM_053088730.1"/>
</dbReference>
<protein>
    <submittedName>
        <fullName evidence="2">Uncharacterized protein</fullName>
    </submittedName>
</protein>
<feature type="compositionally biased region" description="Low complexity" evidence="1">
    <location>
        <begin position="261"/>
        <end position="275"/>
    </location>
</feature>
<evidence type="ECO:0000313" key="3">
    <source>
        <dbReference type="Proteomes" id="UP001164286"/>
    </source>
</evidence>
<feature type="region of interest" description="Disordered" evidence="1">
    <location>
        <begin position="1"/>
        <end position="63"/>
    </location>
</feature>
<name>A0AA38H9W2_9TREE</name>
<sequence length="414" mass="43552">MNRLSLDDQSQPPLLSDTPFTASTSGLPSPGLASSTASIEDLLTSETSDGPHPFGHAQDIHTEDVRSDPILNKLAKGQGLIPVSPEASLRRNPSFKAKPAPANMRDQAVGPRMSKAAALRMGMEWEDKKPAGERRQVDFANTPGHKRNNLSMDIASLSSPSMAPRQNRTSQLRSGGLTPSASGPIRHTAEEVSAHVKAKSEEDKARRRQSMVMPSSLSAPSIAPRMNKSSMLRTGGSKPPPTSFDRYLTSTSTNNVPPKPKAAVTPKPKTPTKATFDAPSAQATPKEEKRRSFMGSIRSLGAPSITPRLNKTAMLRTPQSASASQSTIPGLPLDRPPSAVTPRQPPSSFRPTSAGPGASRPPPDSTLSRTSSIRESAPSVAGSASQTGAASAGPRPTRASILRAGLGAKIQAGR</sequence>
<feature type="compositionally biased region" description="Polar residues" evidence="1">
    <location>
        <begin position="156"/>
        <end position="181"/>
    </location>
</feature>
<feature type="compositionally biased region" description="Polar residues" evidence="1">
    <location>
        <begin position="317"/>
        <end position="328"/>
    </location>
</feature>
<dbReference type="GeneID" id="77727935"/>
<proteinExistence type="predicted"/>
<reference evidence="2" key="1">
    <citation type="journal article" date="2022" name="G3 (Bethesda)">
        <title>High quality genome of the basidiomycete yeast Dioszegia hungarica PDD-24b-2 isolated from cloud water.</title>
        <authorList>
            <person name="Jarrige D."/>
            <person name="Haridas S."/>
            <person name="Bleykasten-Grosshans C."/>
            <person name="Joly M."/>
            <person name="Nadalig T."/>
            <person name="Sancelme M."/>
            <person name="Vuilleumier S."/>
            <person name="Grigoriev I.V."/>
            <person name="Amato P."/>
            <person name="Bringel F."/>
        </authorList>
    </citation>
    <scope>NUCLEOTIDE SEQUENCE</scope>
    <source>
        <strain evidence="2">PDD-24b-2</strain>
    </source>
</reference>
<keyword evidence="3" id="KW-1185">Reference proteome</keyword>
<dbReference type="AlphaFoldDB" id="A0AA38H9W2"/>
<evidence type="ECO:0000313" key="2">
    <source>
        <dbReference type="EMBL" id="KAI9636276.1"/>
    </source>
</evidence>
<gene>
    <name evidence="2" type="ORF">MKK02DRAFT_33506</name>
</gene>
<organism evidence="2 3">
    <name type="scientific">Dioszegia hungarica</name>
    <dbReference type="NCBI Taxonomy" id="4972"/>
    <lineage>
        <taxon>Eukaryota</taxon>
        <taxon>Fungi</taxon>
        <taxon>Dikarya</taxon>
        <taxon>Basidiomycota</taxon>
        <taxon>Agaricomycotina</taxon>
        <taxon>Tremellomycetes</taxon>
        <taxon>Tremellales</taxon>
        <taxon>Bulleribasidiaceae</taxon>
        <taxon>Dioszegia</taxon>
    </lineage>
</organism>
<feature type="compositionally biased region" description="Low complexity" evidence="1">
    <location>
        <begin position="381"/>
        <end position="393"/>
    </location>
</feature>
<feature type="compositionally biased region" description="Polar residues" evidence="1">
    <location>
        <begin position="7"/>
        <end position="48"/>
    </location>
</feature>
<feature type="compositionally biased region" description="Polar residues" evidence="1">
    <location>
        <begin position="365"/>
        <end position="374"/>
    </location>
</feature>
<dbReference type="Proteomes" id="UP001164286">
    <property type="component" value="Unassembled WGS sequence"/>
</dbReference>
<evidence type="ECO:0000256" key="1">
    <source>
        <dbReference type="SAM" id="MobiDB-lite"/>
    </source>
</evidence>
<feature type="compositionally biased region" description="Basic and acidic residues" evidence="1">
    <location>
        <begin position="123"/>
        <end position="137"/>
    </location>
</feature>
<accession>A0AA38H9W2</accession>
<dbReference type="EMBL" id="JAKWFO010000005">
    <property type="protein sequence ID" value="KAI9636276.1"/>
    <property type="molecule type" value="Genomic_DNA"/>
</dbReference>